<name>A0A2T9Y193_9FUNG</name>
<dbReference type="EMBL" id="MBFR01000725">
    <property type="protein sequence ID" value="PVU86098.1"/>
    <property type="molecule type" value="Genomic_DNA"/>
</dbReference>
<dbReference type="Proteomes" id="UP000245383">
    <property type="component" value="Unassembled WGS sequence"/>
</dbReference>
<gene>
    <name evidence="1" type="ORF">BB561_006812</name>
</gene>
<reference evidence="1 2" key="1">
    <citation type="journal article" date="2018" name="MBio">
        <title>Comparative Genomics Reveals the Core Gene Toolbox for the Fungus-Insect Symbiosis.</title>
        <authorList>
            <person name="Wang Y."/>
            <person name="Stata M."/>
            <person name="Wang W."/>
            <person name="Stajich J.E."/>
            <person name="White M.M."/>
            <person name="Moncalvo J.M."/>
        </authorList>
    </citation>
    <scope>NUCLEOTIDE SEQUENCE [LARGE SCALE GENOMIC DNA]</scope>
    <source>
        <strain evidence="1 2">SWE-8-4</strain>
    </source>
</reference>
<evidence type="ECO:0000313" key="2">
    <source>
        <dbReference type="Proteomes" id="UP000245383"/>
    </source>
</evidence>
<proteinExistence type="predicted"/>
<protein>
    <submittedName>
        <fullName evidence="1">Uncharacterized protein</fullName>
    </submittedName>
</protein>
<dbReference type="AlphaFoldDB" id="A0A2T9Y193"/>
<organism evidence="1 2">
    <name type="scientific">Smittium simulii</name>
    <dbReference type="NCBI Taxonomy" id="133385"/>
    <lineage>
        <taxon>Eukaryota</taxon>
        <taxon>Fungi</taxon>
        <taxon>Fungi incertae sedis</taxon>
        <taxon>Zoopagomycota</taxon>
        <taxon>Kickxellomycotina</taxon>
        <taxon>Harpellomycetes</taxon>
        <taxon>Harpellales</taxon>
        <taxon>Legeriomycetaceae</taxon>
        <taxon>Smittium</taxon>
    </lineage>
</organism>
<comment type="caution">
    <text evidence="1">The sequence shown here is derived from an EMBL/GenBank/DDBJ whole genome shotgun (WGS) entry which is preliminary data.</text>
</comment>
<keyword evidence="2" id="KW-1185">Reference proteome</keyword>
<accession>A0A2T9Y193</accession>
<evidence type="ECO:0000313" key="1">
    <source>
        <dbReference type="EMBL" id="PVU86098.1"/>
    </source>
</evidence>
<sequence>MQQDMQEKIFEAINDLTKKVQFHYIEREQQGAQQAQDMEAQNIECDDPHEKVRAPMTRGQQTDKSWKNYTEKLGKFYWKGTSNVGCSSPWSPNAEETIGIEKQFLEKSEIMDCHGDSEQSSNSELRILETESAKMERSIVSTRDSRNKNLYRCQQHGMGNSCWISVLFRIVASINSNSPHKRQKIISSVLRATTPIGC</sequence>